<feature type="non-terminal residue" evidence="1">
    <location>
        <position position="71"/>
    </location>
</feature>
<comment type="caution">
    <text evidence="1">The sequence shown here is derived from an EMBL/GenBank/DDBJ whole genome shotgun (WGS) entry which is preliminary data.</text>
</comment>
<name>A0ABU9G9F1_9GAMM</name>
<dbReference type="Proteomes" id="UP001379949">
    <property type="component" value="Unassembled WGS sequence"/>
</dbReference>
<dbReference type="InterPro" id="IPR038352">
    <property type="entry name" value="Imelysin_sf"/>
</dbReference>
<feature type="non-terminal residue" evidence="1">
    <location>
        <position position="1"/>
    </location>
</feature>
<gene>
    <name evidence="1" type="ORF">V6242_18450</name>
</gene>
<keyword evidence="2" id="KW-1185">Reference proteome</keyword>
<accession>A0ABU9G9F1</accession>
<organism evidence="1 2">
    <name type="scientific">Marinomonas arenicola</name>
    <dbReference type="NCBI Taxonomy" id="569601"/>
    <lineage>
        <taxon>Bacteria</taxon>
        <taxon>Pseudomonadati</taxon>
        <taxon>Pseudomonadota</taxon>
        <taxon>Gammaproteobacteria</taxon>
        <taxon>Oceanospirillales</taxon>
        <taxon>Oceanospirillaceae</taxon>
        <taxon>Marinomonas</taxon>
    </lineage>
</organism>
<reference evidence="1 2" key="1">
    <citation type="submission" date="2024-02" db="EMBL/GenBank/DDBJ databases">
        <title>Bacteria isolated from the canopy kelp, Nereocystis luetkeana.</title>
        <authorList>
            <person name="Pfister C.A."/>
            <person name="Younker I.T."/>
            <person name="Light S.H."/>
        </authorList>
    </citation>
    <scope>NUCLEOTIDE SEQUENCE [LARGE SCALE GENOMIC DNA]</scope>
    <source>
        <strain evidence="1 2">TI.4.07</strain>
    </source>
</reference>
<dbReference type="Gene3D" id="1.20.1420.20">
    <property type="entry name" value="M75 peptidase, HXXE motif"/>
    <property type="match status" value="1"/>
</dbReference>
<sequence length="71" mass="7828">EFFRLSNGPIDAEDGWVAEAYGGLEGQFNAWPVDENLIDYTEDANYKRTSGNIIDTKAVFTPGGEDAEPEN</sequence>
<evidence type="ECO:0000313" key="2">
    <source>
        <dbReference type="Proteomes" id="UP001379949"/>
    </source>
</evidence>
<dbReference type="EMBL" id="JBAKAR010000314">
    <property type="protein sequence ID" value="MEL0615113.1"/>
    <property type="molecule type" value="Genomic_DNA"/>
</dbReference>
<protein>
    <submittedName>
        <fullName evidence="1">Uncharacterized protein</fullName>
    </submittedName>
</protein>
<evidence type="ECO:0000313" key="1">
    <source>
        <dbReference type="EMBL" id="MEL0615113.1"/>
    </source>
</evidence>
<proteinExistence type="predicted"/>